<reference evidence="2 3" key="1">
    <citation type="journal article" date="2018" name="Sci. Rep.">
        <title>Rhizobium tumorigenes sp. nov., a novel plant tumorigenic bacterium isolated from cane gall tumors on thornless blackberry.</title>
        <authorList>
            <person name="Kuzmanovi N."/>
            <person name="Smalla K."/>
            <person name="Gronow S."/>
            <person name="PuBawska J."/>
        </authorList>
    </citation>
    <scope>NUCLEOTIDE SEQUENCE [LARGE SCALE GENOMIC DNA]</scope>
    <source>
        <strain evidence="2 3">CCBAU 85046</strain>
    </source>
</reference>
<sequence>MNDDTKAQQAIEETAKKAVGGHELPIAGPHAKDHLIDESKTPGAGTLPDKNDGSVSAGAG</sequence>
<dbReference type="Proteomes" id="UP000248925">
    <property type="component" value="Unassembled WGS sequence"/>
</dbReference>
<evidence type="ECO:0000313" key="2">
    <source>
        <dbReference type="EMBL" id="PZM14928.1"/>
    </source>
</evidence>
<feature type="compositionally biased region" description="Basic and acidic residues" evidence="1">
    <location>
        <begin position="30"/>
        <end position="40"/>
    </location>
</feature>
<comment type="caution">
    <text evidence="2">The sequence shown here is derived from an EMBL/GenBank/DDBJ whole genome shotgun (WGS) entry which is preliminary data.</text>
</comment>
<keyword evidence="3" id="KW-1185">Reference proteome</keyword>
<organism evidence="2 3">
    <name type="scientific">Rhizobium tubonense</name>
    <dbReference type="NCBI Taxonomy" id="484088"/>
    <lineage>
        <taxon>Bacteria</taxon>
        <taxon>Pseudomonadati</taxon>
        <taxon>Pseudomonadota</taxon>
        <taxon>Alphaproteobacteria</taxon>
        <taxon>Hyphomicrobiales</taxon>
        <taxon>Rhizobiaceae</taxon>
        <taxon>Rhizobium/Agrobacterium group</taxon>
        <taxon>Rhizobium</taxon>
    </lineage>
</organism>
<feature type="region of interest" description="Disordered" evidence="1">
    <location>
        <begin position="1"/>
        <end position="60"/>
    </location>
</feature>
<dbReference type="OrthoDB" id="8293787at2"/>
<dbReference type="EMBL" id="PCDP01000029">
    <property type="protein sequence ID" value="PZM14928.1"/>
    <property type="molecule type" value="Genomic_DNA"/>
</dbReference>
<dbReference type="RefSeq" id="WP_111159928.1">
    <property type="nucleotide sequence ID" value="NZ_PCDP01000029.1"/>
</dbReference>
<evidence type="ECO:0000256" key="1">
    <source>
        <dbReference type="SAM" id="MobiDB-lite"/>
    </source>
</evidence>
<evidence type="ECO:0000313" key="3">
    <source>
        <dbReference type="Proteomes" id="UP000248925"/>
    </source>
</evidence>
<name>A0A2W4CVU1_9HYPH</name>
<protein>
    <submittedName>
        <fullName evidence="2">Uncharacterized protein</fullName>
    </submittedName>
</protein>
<dbReference type="AlphaFoldDB" id="A0A2W4CVU1"/>
<proteinExistence type="predicted"/>
<accession>A0A2W4CVU1</accession>
<gene>
    <name evidence="2" type="ORF">CPY51_09030</name>
</gene>